<proteinExistence type="predicted"/>
<gene>
    <name evidence="2" type="ORF">LW31_041</name>
</gene>
<name>A0A1W6JHG1_9CAUD</name>
<evidence type="ECO:0000256" key="1">
    <source>
        <dbReference type="SAM" id="Coils"/>
    </source>
</evidence>
<dbReference type="EMBL" id="KY554762">
    <property type="protein sequence ID" value="ARM65643.1"/>
    <property type="molecule type" value="Genomic_DNA"/>
</dbReference>
<keyword evidence="1" id="KW-0175">Coiled coil</keyword>
<organism evidence="2 3">
    <name type="scientific">Lactococcus phage LW31</name>
    <dbReference type="NCBI Taxonomy" id="1965478"/>
    <lineage>
        <taxon>Viruses</taxon>
        <taxon>Duplodnaviria</taxon>
        <taxon>Heunggongvirae</taxon>
        <taxon>Uroviricota</taxon>
        <taxon>Caudoviricetes</taxon>
        <taxon>Teubervirus</taxon>
        <taxon>Teubervirus LW31</taxon>
    </lineage>
</organism>
<feature type="coiled-coil region" evidence="1">
    <location>
        <begin position="1"/>
        <end position="42"/>
    </location>
</feature>
<reference evidence="2 3" key="1">
    <citation type="journal article" date="2017" name="Viruses">
        <title>Phage Biodiversity in Artisanal Cheese Wheys Reflects the Complexity of the Fermentation Process.</title>
        <authorList>
            <person name="Mahony J."/>
            <person name="Moscarelli A."/>
            <person name="Kelleher P."/>
            <person name="Lugli G.A."/>
            <person name="Ventura M."/>
            <person name="Settanni L."/>
            <person name="van Sinderen D."/>
        </authorList>
    </citation>
    <scope>NUCLEOTIDE SEQUENCE [LARGE SCALE GENOMIC DNA]</scope>
</reference>
<evidence type="ECO:0000313" key="3">
    <source>
        <dbReference type="Proteomes" id="UP000224502"/>
    </source>
</evidence>
<accession>A0A1W6JHG1</accession>
<sequence>MQNRTKELEAKNSNIIELEIQINALREKIEGINSEMYKIKENRVHILRTWYNARIDKSGFLERKLGYVSVSYLPSYDYMVELIHKVLKKQTLNNETYRSEHDLYDNMTYYINNHYPYYVNEVEVNQLVKKYNTRNAKTLIKKLEFENKLKLRKLRLTSLIVGNRGERIHERKRMDKTDKIVQWYNIKVEPFANKVRNYFMNELNKLGIKQSYLRFNAGISEVAKWFKAITKNHTMTLGQLKGHIYKTLKKQYNQIIKGYKNTLEKEVKEKAVQKHELSKMTAKQRKTLQFEKWNKVRTVLNMFSGSIEITEKIDFTNYVPAKELVKVTKVKQVINECGIVETHETRPDGTTTISLYA</sequence>
<protein>
    <submittedName>
        <fullName evidence="2">Uncharacterized protein</fullName>
    </submittedName>
</protein>
<evidence type="ECO:0000313" key="2">
    <source>
        <dbReference type="EMBL" id="ARM65643.1"/>
    </source>
</evidence>
<dbReference type="Proteomes" id="UP000224502">
    <property type="component" value="Segment"/>
</dbReference>
<keyword evidence="3" id="KW-1185">Reference proteome</keyword>
<feature type="coiled-coil region" evidence="1">
    <location>
        <begin position="249"/>
        <end position="280"/>
    </location>
</feature>